<evidence type="ECO:0000313" key="1">
    <source>
        <dbReference type="EMBL" id="PWK05328.1"/>
    </source>
</evidence>
<dbReference type="AlphaFoldDB" id="A0A316D4U0"/>
<comment type="caution">
    <text evidence="1">The sequence shown here is derived from an EMBL/GenBank/DDBJ whole genome shotgun (WGS) entry which is preliminary data.</text>
</comment>
<reference evidence="1 2" key="1">
    <citation type="submission" date="2018-05" db="EMBL/GenBank/DDBJ databases">
        <title>Genomic Encyclopedia of Type Strains, Phase IV (KMG-IV): sequencing the most valuable type-strain genomes for metagenomic binning, comparative biology and taxonomic classification.</title>
        <authorList>
            <person name="Goeker M."/>
        </authorList>
    </citation>
    <scope>NUCLEOTIDE SEQUENCE [LARGE SCALE GENOMIC DNA]</scope>
    <source>
        <strain evidence="1 2">DSM 18773</strain>
    </source>
</reference>
<organism evidence="1 2">
    <name type="scientific">Tumebacillus permanentifrigoris</name>
    <dbReference type="NCBI Taxonomy" id="378543"/>
    <lineage>
        <taxon>Bacteria</taxon>
        <taxon>Bacillati</taxon>
        <taxon>Bacillota</taxon>
        <taxon>Bacilli</taxon>
        <taxon>Bacillales</taxon>
        <taxon>Alicyclobacillaceae</taxon>
        <taxon>Tumebacillus</taxon>
    </lineage>
</organism>
<protein>
    <submittedName>
        <fullName evidence="1">Uncharacterized protein</fullName>
    </submittedName>
</protein>
<proteinExistence type="predicted"/>
<name>A0A316D4U0_9BACL</name>
<sequence length="70" mass="7812">MSLKHHAEVIPALAALETLGEPIEKVVAEKHIGITRAEMERAKNDGRHEVIEELRQKVATHLPHVIGLIH</sequence>
<accession>A0A316D4U0</accession>
<dbReference type="RefSeq" id="WP_109691194.1">
    <property type="nucleotide sequence ID" value="NZ_QGGL01000024.1"/>
</dbReference>
<dbReference type="Proteomes" id="UP000245634">
    <property type="component" value="Unassembled WGS sequence"/>
</dbReference>
<keyword evidence="2" id="KW-1185">Reference proteome</keyword>
<evidence type="ECO:0000313" key="2">
    <source>
        <dbReference type="Proteomes" id="UP000245634"/>
    </source>
</evidence>
<gene>
    <name evidence="1" type="ORF">C7459_12480</name>
</gene>
<dbReference type="EMBL" id="QGGL01000024">
    <property type="protein sequence ID" value="PWK05328.1"/>
    <property type="molecule type" value="Genomic_DNA"/>
</dbReference>